<evidence type="ECO:0000313" key="6">
    <source>
        <dbReference type="EMBL" id="ASX25742.1"/>
    </source>
</evidence>
<evidence type="ECO:0000313" key="7">
    <source>
        <dbReference type="Proteomes" id="UP000216438"/>
    </source>
</evidence>
<name>A0A249DY85_9ENTR</name>
<dbReference type="GO" id="GO:0005886">
    <property type="term" value="C:plasma membrane"/>
    <property type="evidence" value="ECO:0007669"/>
    <property type="project" value="UniProtKB-SubCell"/>
</dbReference>
<evidence type="ECO:0000256" key="5">
    <source>
        <dbReference type="ARBA" id="ARBA00023136"/>
    </source>
</evidence>
<dbReference type="Proteomes" id="UP000216438">
    <property type="component" value="Chromosome"/>
</dbReference>
<keyword evidence="5" id="KW-0472">Membrane</keyword>
<comment type="subcellular location">
    <subcellularLocation>
        <location evidence="1">Cell membrane</location>
        <topology evidence="1">Multi-pass membrane protein</topology>
    </subcellularLocation>
</comment>
<dbReference type="Pfam" id="PF00482">
    <property type="entry name" value="T2SSF"/>
    <property type="match status" value="1"/>
</dbReference>
<keyword evidence="2" id="KW-1003">Cell membrane</keyword>
<organism evidence="6 7">
    <name type="scientific">Candidatus Hamiltonella defensa</name>
    <name type="common">Bemisia tabaci</name>
    <dbReference type="NCBI Taxonomy" id="672795"/>
    <lineage>
        <taxon>Bacteria</taxon>
        <taxon>Pseudomonadati</taxon>
        <taxon>Pseudomonadota</taxon>
        <taxon>Gammaproteobacteria</taxon>
        <taxon>Enterobacterales</taxon>
        <taxon>Enterobacteriaceae</taxon>
        <taxon>aphid secondary symbionts</taxon>
        <taxon>Candidatus Williamhamiltonella</taxon>
    </lineage>
</organism>
<protein>
    <submittedName>
        <fullName evidence="6">Uncharacterized protein</fullName>
    </submittedName>
</protein>
<reference evidence="7" key="1">
    <citation type="submission" date="2016-06" db="EMBL/GenBank/DDBJ databases">
        <authorList>
            <person name="Chen W."/>
            <person name="Hasegawa D.K."/>
        </authorList>
    </citation>
    <scope>NUCLEOTIDE SEQUENCE [LARGE SCALE GENOMIC DNA]</scope>
    <source>
        <strain evidence="7">MEAM1</strain>
    </source>
</reference>
<evidence type="ECO:0000256" key="2">
    <source>
        <dbReference type="ARBA" id="ARBA00022475"/>
    </source>
</evidence>
<evidence type="ECO:0000256" key="4">
    <source>
        <dbReference type="ARBA" id="ARBA00022989"/>
    </source>
</evidence>
<evidence type="ECO:0000256" key="3">
    <source>
        <dbReference type="ARBA" id="ARBA00022692"/>
    </source>
</evidence>
<accession>A0A249DY85</accession>
<proteinExistence type="predicted"/>
<dbReference type="EMBL" id="CP016303">
    <property type="protein sequence ID" value="ASX25742.1"/>
    <property type="molecule type" value="Genomic_DNA"/>
</dbReference>
<evidence type="ECO:0000256" key="1">
    <source>
        <dbReference type="ARBA" id="ARBA00004651"/>
    </source>
</evidence>
<dbReference type="InterPro" id="IPR018076">
    <property type="entry name" value="T2SS_GspF_dom"/>
</dbReference>
<reference evidence="6 7" key="2">
    <citation type="submission" date="2017-09" db="EMBL/GenBank/DDBJ databases">
        <title>The genome of whitefly Bemisia tabaci, a global crop pest, provides novel insights into virus transmission, host adaptation and insecticide resistance.</title>
        <authorList>
            <person name="Kaur N."/>
            <person name="Kliot A."/>
            <person name="Pinheiro P.V."/>
            <person name="Luan J."/>
            <person name="Zheng Y."/>
            <person name="Liu W."/>
            <person name="Sun H."/>
            <person name="Yang X."/>
            <person name="Xu Y."/>
            <person name="Luo Y."/>
            <person name="Kruse A."/>
            <person name="Fisher T.W."/>
            <person name="Nelson D.R."/>
            <person name="Elimelech M."/>
            <person name="MacCoss M."/>
            <person name="Johnson R."/>
            <person name="Cohen E."/>
            <person name="Hunter W.B."/>
            <person name="Brown J.K."/>
            <person name="Jander G."/>
            <person name="Cilia M."/>
            <person name="Douglas A.E."/>
            <person name="Ghanim M."/>
            <person name="Simmons A.M."/>
            <person name="Wintermantel W.M."/>
            <person name="Ling K.-S."/>
            <person name="Fei Z."/>
        </authorList>
    </citation>
    <scope>NUCLEOTIDE SEQUENCE [LARGE SCALE GENOMIC DNA]</scope>
    <source>
        <strain evidence="6 7">MEAM1</strain>
    </source>
</reference>
<keyword evidence="4" id="KW-1133">Transmembrane helix</keyword>
<sequence length="275" mass="31808">MMFFIFIILCFLGTTLLFYSFDRKKRISVYKKVNDKKVETQKSKPALKTKMTYSVIKIPDFLLEKNKIIFCIASLFALIFAAALFFWKIEYSKNILITLFLTISVFSIGFYQLLIKSIIFRKTRLMLSSFPFFIDMTAACIQAGMTIENALTYSAENFYKINEDIASLIIQVVRKAEVHGLQNAMKTLYQEVSFLEIKMFCNAVQNSVDFGSSVYEHLMKFSTDIREIQLMESEEKISKLSVKLTLILFLFILIPFILLIISPTALELFLGDPFL</sequence>
<dbReference type="RefSeq" id="WP_046493562.1">
    <property type="nucleotide sequence ID" value="NZ_CP016303.1"/>
</dbReference>
<dbReference type="PANTHER" id="PTHR35007:SF2">
    <property type="entry name" value="PILUS ASSEMBLE PROTEIN"/>
    <property type="match status" value="1"/>
</dbReference>
<dbReference type="AlphaFoldDB" id="A0A249DY85"/>
<gene>
    <name evidence="6" type="ORF">BA171_00780</name>
</gene>
<dbReference type="PANTHER" id="PTHR35007">
    <property type="entry name" value="INTEGRAL MEMBRANE PROTEIN-RELATED"/>
    <property type="match status" value="1"/>
</dbReference>
<keyword evidence="3" id="KW-0812">Transmembrane</keyword>